<evidence type="ECO:0000313" key="6">
    <source>
        <dbReference type="EMBL" id="MDC3423224.1"/>
    </source>
</evidence>
<dbReference type="Proteomes" id="UP001145050">
    <property type="component" value="Unassembled WGS sequence"/>
</dbReference>
<keyword evidence="4" id="KW-0472">Membrane</keyword>
<evidence type="ECO:0000313" key="7">
    <source>
        <dbReference type="Proteomes" id="UP001145050"/>
    </source>
</evidence>
<evidence type="ECO:0000256" key="1">
    <source>
        <dbReference type="ARBA" id="ARBA00004196"/>
    </source>
</evidence>
<dbReference type="CDD" id="cd06314">
    <property type="entry name" value="PBP1_tmGBP"/>
    <property type="match status" value="1"/>
</dbReference>
<dbReference type="AlphaFoldDB" id="A0A9X3WTP2"/>
<feature type="domain" description="Periplasmic binding protein" evidence="5">
    <location>
        <begin position="49"/>
        <end position="302"/>
    </location>
</feature>
<comment type="caution">
    <text evidence="6">The sequence shown here is derived from an EMBL/GenBank/DDBJ whole genome shotgun (WGS) entry which is preliminary data.</text>
</comment>
<dbReference type="InterPro" id="IPR028082">
    <property type="entry name" value="Peripla_BP_I"/>
</dbReference>
<evidence type="ECO:0000256" key="4">
    <source>
        <dbReference type="SAM" id="Phobius"/>
    </source>
</evidence>
<dbReference type="GO" id="GO:0030246">
    <property type="term" value="F:carbohydrate binding"/>
    <property type="evidence" value="ECO:0007669"/>
    <property type="project" value="UniProtKB-ARBA"/>
</dbReference>
<dbReference type="PANTHER" id="PTHR46847">
    <property type="entry name" value="D-ALLOSE-BINDING PERIPLASMIC PROTEIN-RELATED"/>
    <property type="match status" value="1"/>
</dbReference>
<dbReference type="Pfam" id="PF13407">
    <property type="entry name" value="Peripla_BP_4"/>
    <property type="match status" value="1"/>
</dbReference>
<comment type="similarity">
    <text evidence="2">Belongs to the bacterial solute-binding protein 2 family.</text>
</comment>
<organism evidence="6 7">
    <name type="scientific">Terrihalobacillus insolitus</name>
    <dbReference type="NCBI Taxonomy" id="2950438"/>
    <lineage>
        <taxon>Bacteria</taxon>
        <taxon>Bacillati</taxon>
        <taxon>Bacillota</taxon>
        <taxon>Bacilli</taxon>
        <taxon>Bacillales</taxon>
        <taxon>Bacillaceae</taxon>
        <taxon>Terrihalobacillus</taxon>
    </lineage>
</organism>
<reference evidence="6" key="1">
    <citation type="submission" date="2022-06" db="EMBL/GenBank/DDBJ databases">
        <title>Aquibacillus sp. a new bacterium isolated from soil saline samples.</title>
        <authorList>
            <person name="Galisteo C."/>
            <person name="De La Haba R."/>
            <person name="Sanchez-Porro C."/>
            <person name="Ventosa A."/>
        </authorList>
    </citation>
    <scope>NUCLEOTIDE SEQUENCE</scope>
    <source>
        <strain evidence="6">3ASR75-11</strain>
    </source>
</reference>
<dbReference type="EMBL" id="JAMQKB010000001">
    <property type="protein sequence ID" value="MDC3423224.1"/>
    <property type="molecule type" value="Genomic_DNA"/>
</dbReference>
<name>A0A9X3WTP2_9BACI</name>
<dbReference type="Gene3D" id="3.40.50.2300">
    <property type="match status" value="2"/>
</dbReference>
<dbReference type="GO" id="GO:0030313">
    <property type="term" value="C:cell envelope"/>
    <property type="evidence" value="ECO:0007669"/>
    <property type="project" value="UniProtKB-SubCell"/>
</dbReference>
<keyword evidence="3" id="KW-0732">Signal</keyword>
<protein>
    <submittedName>
        <fullName evidence="6">Sugar-binding protein</fullName>
    </submittedName>
</protein>
<accession>A0A9X3WTP2</accession>
<keyword evidence="7" id="KW-1185">Reference proteome</keyword>
<evidence type="ECO:0000256" key="2">
    <source>
        <dbReference type="ARBA" id="ARBA00007639"/>
    </source>
</evidence>
<dbReference type="SUPFAM" id="SSF53822">
    <property type="entry name" value="Periplasmic binding protein-like I"/>
    <property type="match status" value="1"/>
</dbReference>
<evidence type="ECO:0000259" key="5">
    <source>
        <dbReference type="Pfam" id="PF13407"/>
    </source>
</evidence>
<dbReference type="InterPro" id="IPR025997">
    <property type="entry name" value="SBP_2_dom"/>
</dbReference>
<evidence type="ECO:0000256" key="3">
    <source>
        <dbReference type="ARBA" id="ARBA00022729"/>
    </source>
</evidence>
<dbReference type="RefSeq" id="WP_272434894.1">
    <property type="nucleotide sequence ID" value="NZ_JAMQKB010000001.1"/>
</dbReference>
<sequence>MFIRKYMTAILVALLLLSLFFSIYYIVKAMQIDTKPKQLTSFTKPQYHFVLIPEEMDNPYWQMIEQGAKEAATKYDAAVEYTGPEQTDMDQHIKVMEMAIASKADGILTQGLTEEMIPVINEAIQQGIPVVTLDTDATDSRRLAYVGTDNYAAGFLAGQTLAKATNGSAKVGIITGSLQSTSQQERVNGFRDAVKQNTEIEIVAVEPSNISRVQAADKTYQIFTKYPDVTAFFGTSALDGPGISATVQSLGRTKDVYILAFDTLPETLKLIKQGTIDATVAQQPYEMGYKGLELMVDIANGENVQEINYLEAQIVRSSDLPLENSLKGEERVKR</sequence>
<proteinExistence type="inferred from homology"/>
<feature type="transmembrane region" description="Helical" evidence="4">
    <location>
        <begin position="6"/>
        <end position="27"/>
    </location>
</feature>
<dbReference type="PANTHER" id="PTHR46847:SF1">
    <property type="entry name" value="D-ALLOSE-BINDING PERIPLASMIC PROTEIN-RELATED"/>
    <property type="match status" value="1"/>
</dbReference>
<keyword evidence="4" id="KW-1133">Transmembrane helix</keyword>
<keyword evidence="4" id="KW-0812">Transmembrane</keyword>
<gene>
    <name evidence="6" type="ORF">NC797_01715</name>
</gene>
<comment type="subcellular location">
    <subcellularLocation>
        <location evidence="1">Cell envelope</location>
    </subcellularLocation>
</comment>